<keyword evidence="3" id="KW-1185">Reference proteome</keyword>
<dbReference type="Proteomes" id="UP001054945">
    <property type="component" value="Unassembled WGS sequence"/>
</dbReference>
<accession>A0AAV4S8S7</accession>
<evidence type="ECO:0000256" key="1">
    <source>
        <dbReference type="SAM" id="MobiDB-lite"/>
    </source>
</evidence>
<name>A0AAV4S8S7_CAEEX</name>
<evidence type="ECO:0000313" key="3">
    <source>
        <dbReference type="Proteomes" id="UP001054945"/>
    </source>
</evidence>
<comment type="caution">
    <text evidence="2">The sequence shown here is derived from an EMBL/GenBank/DDBJ whole genome shotgun (WGS) entry which is preliminary data.</text>
</comment>
<sequence>MKCPEEKGCRGKSLHLGKKKKSKKNFSAAPVWDLSVAHAGRAGGCPCEGVKSIRETPFRAPLFLLITSCNFVHFVRGPRF</sequence>
<reference evidence="2 3" key="1">
    <citation type="submission" date="2021-06" db="EMBL/GenBank/DDBJ databases">
        <title>Caerostris extrusa draft genome.</title>
        <authorList>
            <person name="Kono N."/>
            <person name="Arakawa K."/>
        </authorList>
    </citation>
    <scope>NUCLEOTIDE SEQUENCE [LARGE SCALE GENOMIC DNA]</scope>
</reference>
<organism evidence="2 3">
    <name type="scientific">Caerostris extrusa</name>
    <name type="common">Bark spider</name>
    <name type="synonym">Caerostris bankana</name>
    <dbReference type="NCBI Taxonomy" id="172846"/>
    <lineage>
        <taxon>Eukaryota</taxon>
        <taxon>Metazoa</taxon>
        <taxon>Ecdysozoa</taxon>
        <taxon>Arthropoda</taxon>
        <taxon>Chelicerata</taxon>
        <taxon>Arachnida</taxon>
        <taxon>Araneae</taxon>
        <taxon>Araneomorphae</taxon>
        <taxon>Entelegynae</taxon>
        <taxon>Araneoidea</taxon>
        <taxon>Araneidae</taxon>
        <taxon>Caerostris</taxon>
    </lineage>
</organism>
<protein>
    <submittedName>
        <fullName evidence="2">Uncharacterized protein</fullName>
    </submittedName>
</protein>
<feature type="compositionally biased region" description="Basic residues" evidence="1">
    <location>
        <begin position="10"/>
        <end position="24"/>
    </location>
</feature>
<dbReference type="AlphaFoldDB" id="A0AAV4S8S7"/>
<proteinExistence type="predicted"/>
<dbReference type="EMBL" id="BPLR01009026">
    <property type="protein sequence ID" value="GIY29147.1"/>
    <property type="molecule type" value="Genomic_DNA"/>
</dbReference>
<gene>
    <name evidence="2" type="ORF">CEXT_74881</name>
</gene>
<evidence type="ECO:0000313" key="2">
    <source>
        <dbReference type="EMBL" id="GIY29147.1"/>
    </source>
</evidence>
<feature type="region of interest" description="Disordered" evidence="1">
    <location>
        <begin position="1"/>
        <end position="24"/>
    </location>
</feature>